<feature type="region of interest" description="Disordered" evidence="1">
    <location>
        <begin position="323"/>
        <end position="342"/>
    </location>
</feature>
<dbReference type="RefSeq" id="WP_317944387.1">
    <property type="nucleotide sequence ID" value="NZ_JAUBDI010000010.1"/>
</dbReference>
<protein>
    <submittedName>
        <fullName evidence="2">Uncharacterized protein</fullName>
    </submittedName>
</protein>
<sequence length="342" mass="37892">MNEIQVNQEQFRRVEQEVNLLRKQNVAALGDGEVFVKKTDNGRIRSVKGAVTLSERNGEIATIQGKTMTTAKGFNTLNQIAGLSIITPEKLTLPDGQIVVNPYPIIDPESGTISKVWVKKIAIGYSPTGNLVITSSTLLYDIKMYFIQDVMKKVTYNQGAGRVCMESMLTEEEKQTCIFLKIEGLLGVAANIQHKDVLKAIDTYINKKQFAERNAQSICERLVMSKHPALASAAYVTKQGEVAKVPVVGYVHDFNREELLDIAEAAERGEEVVFQGQKADVIEATVEASEADIQVDADDEEIIQTATASDNEPNHVEEFEKVYASRQEPSSQNLFDMGRGEF</sequence>
<reference evidence="2 3" key="1">
    <citation type="submission" date="2023-06" db="EMBL/GenBank/DDBJ databases">
        <title>Sporosarcina sp. nov., isolated from Korean traditional fermented seafood 'Jeotgal'.</title>
        <authorList>
            <person name="Yang A.I."/>
            <person name="Shin N.-R."/>
        </authorList>
    </citation>
    <scope>NUCLEOTIDE SEQUENCE [LARGE SCALE GENOMIC DNA]</scope>
    <source>
        <strain evidence="2 3">KCTC13119</strain>
    </source>
</reference>
<evidence type="ECO:0000313" key="3">
    <source>
        <dbReference type="Proteomes" id="UP001282284"/>
    </source>
</evidence>
<keyword evidence="3" id="KW-1185">Reference proteome</keyword>
<evidence type="ECO:0000256" key="1">
    <source>
        <dbReference type="SAM" id="MobiDB-lite"/>
    </source>
</evidence>
<dbReference type="Proteomes" id="UP001282284">
    <property type="component" value="Unassembled WGS sequence"/>
</dbReference>
<evidence type="ECO:0000313" key="2">
    <source>
        <dbReference type="EMBL" id="MDW0113808.1"/>
    </source>
</evidence>
<gene>
    <name evidence="2" type="ORF">QT711_11475</name>
</gene>
<comment type="caution">
    <text evidence="2">The sequence shown here is derived from an EMBL/GenBank/DDBJ whole genome shotgun (WGS) entry which is preliminary data.</text>
</comment>
<proteinExistence type="predicted"/>
<dbReference type="EMBL" id="JAUBDI010000010">
    <property type="protein sequence ID" value="MDW0113808.1"/>
    <property type="molecule type" value="Genomic_DNA"/>
</dbReference>
<accession>A0ABU4GA21</accession>
<organism evidence="2 3">
    <name type="scientific">Sporosarcina saromensis</name>
    <dbReference type="NCBI Taxonomy" id="359365"/>
    <lineage>
        <taxon>Bacteria</taxon>
        <taxon>Bacillati</taxon>
        <taxon>Bacillota</taxon>
        <taxon>Bacilli</taxon>
        <taxon>Bacillales</taxon>
        <taxon>Caryophanaceae</taxon>
        <taxon>Sporosarcina</taxon>
    </lineage>
</organism>
<name>A0ABU4GA21_9BACL</name>